<keyword evidence="3 8" id="KW-0548">Nucleotidyltransferase</keyword>
<feature type="binding site" evidence="8">
    <location>
        <position position="279"/>
    </location>
    <ligand>
        <name>Mg(2+)</name>
        <dbReference type="ChEBI" id="CHEBI:18420"/>
    </ligand>
</feature>
<feature type="binding site" evidence="8">
    <location>
        <position position="115"/>
    </location>
    <ligand>
        <name>ATP</name>
        <dbReference type="ChEBI" id="CHEBI:30616"/>
    </ligand>
</feature>
<dbReference type="PANTHER" id="PTHR32057">
    <property type="entry name" value="PROTEIN ADENYLYLTRANSFERASE SELO, MITOCHONDRIAL"/>
    <property type="match status" value="1"/>
</dbReference>
<feature type="binding site" evidence="8">
    <location>
        <position position="136"/>
    </location>
    <ligand>
        <name>ATP</name>
        <dbReference type="ChEBI" id="CHEBI:30616"/>
    </ligand>
</feature>
<evidence type="ECO:0000256" key="2">
    <source>
        <dbReference type="ARBA" id="ARBA00022679"/>
    </source>
</evidence>
<feature type="active site" description="Proton acceptor" evidence="8">
    <location>
        <position position="278"/>
    </location>
</feature>
<dbReference type="EC" id="2.7.7.-" evidence="8"/>
<comment type="caution">
    <text evidence="10">The sequence shown here is derived from an EMBL/GenBank/DDBJ whole genome shotgun (WGS) entry which is preliminary data.</text>
</comment>
<comment type="catalytic activity">
    <reaction evidence="8">
        <text>L-histidyl-[protein] + UTP = N(tele)-(5'-uridylyl)-L-histidyl-[protein] + diphosphate</text>
        <dbReference type="Rhea" id="RHEA:83891"/>
        <dbReference type="Rhea" id="RHEA-COMP:9745"/>
        <dbReference type="Rhea" id="RHEA-COMP:20239"/>
        <dbReference type="ChEBI" id="CHEBI:29979"/>
        <dbReference type="ChEBI" id="CHEBI:33019"/>
        <dbReference type="ChEBI" id="CHEBI:46398"/>
        <dbReference type="ChEBI" id="CHEBI:233474"/>
    </reaction>
</comment>
<organism evidence="10 11">
    <name type="scientific">Salinisphaera japonica YTM-1</name>
    <dbReference type="NCBI Taxonomy" id="1209778"/>
    <lineage>
        <taxon>Bacteria</taxon>
        <taxon>Pseudomonadati</taxon>
        <taxon>Pseudomonadota</taxon>
        <taxon>Gammaproteobacteria</taxon>
        <taxon>Salinisphaerales</taxon>
        <taxon>Salinisphaeraceae</taxon>
        <taxon>Salinisphaera</taxon>
    </lineage>
</organism>
<keyword evidence="11" id="KW-1185">Reference proteome</keyword>
<keyword evidence="2 8" id="KW-0808">Transferase</keyword>
<feature type="binding site" evidence="8">
    <location>
        <position position="148"/>
    </location>
    <ligand>
        <name>ATP</name>
        <dbReference type="ChEBI" id="CHEBI:30616"/>
    </ligand>
</feature>
<evidence type="ECO:0000256" key="1">
    <source>
        <dbReference type="ARBA" id="ARBA00009747"/>
    </source>
</evidence>
<evidence type="ECO:0000256" key="4">
    <source>
        <dbReference type="ARBA" id="ARBA00022723"/>
    </source>
</evidence>
<reference evidence="10 11" key="1">
    <citation type="submission" date="2013-10" db="EMBL/GenBank/DDBJ databases">
        <title>Salinisphaera japonica YTM-1 Genome Sequencing.</title>
        <authorList>
            <person name="Lai Q."/>
            <person name="Li C."/>
            <person name="Shao Z."/>
        </authorList>
    </citation>
    <scope>NUCLEOTIDE SEQUENCE [LARGE SCALE GENOMIC DNA]</scope>
    <source>
        <strain evidence="10 11">YTM-1</strain>
    </source>
</reference>
<comment type="similarity">
    <text evidence="1 8">Belongs to the SELO family.</text>
</comment>
<dbReference type="PANTHER" id="PTHR32057:SF14">
    <property type="entry name" value="PROTEIN ADENYLYLTRANSFERASE SELO, MITOCHONDRIAL"/>
    <property type="match status" value="1"/>
</dbReference>
<dbReference type="FunCoup" id="A0A423PMR0">
    <property type="interactions" value="453"/>
</dbReference>
<feature type="binding site" evidence="8">
    <location>
        <position position="199"/>
    </location>
    <ligand>
        <name>ATP</name>
        <dbReference type="ChEBI" id="CHEBI:30616"/>
    </ligand>
</feature>
<evidence type="ECO:0000256" key="7">
    <source>
        <dbReference type="ARBA" id="ARBA00022842"/>
    </source>
</evidence>
<comment type="catalytic activity">
    <reaction evidence="8">
        <text>L-tyrosyl-[protein] + UTP = O-(5'-uridylyl)-L-tyrosyl-[protein] + diphosphate</text>
        <dbReference type="Rhea" id="RHEA:83887"/>
        <dbReference type="Rhea" id="RHEA-COMP:10136"/>
        <dbReference type="Rhea" id="RHEA-COMP:20238"/>
        <dbReference type="ChEBI" id="CHEBI:33019"/>
        <dbReference type="ChEBI" id="CHEBI:46398"/>
        <dbReference type="ChEBI" id="CHEBI:46858"/>
        <dbReference type="ChEBI" id="CHEBI:90602"/>
    </reaction>
</comment>
<sequence length="520" mass="56678">MPGPTGHHGVSMSDASTPTRTAGDHPLDTLDWHNAGAALGAPYYTPQAPSPIAAPYPVLLNDEVARLIGLDGADLRRAGYAEVLSGNQLPQGAAPVSHRYGGHQFGVWAGQLGDGRAITLGDIQRADGKAFDIQLKGAGQTPYSRFADGRAVLRSTIREYLASEALAHLDIPTTRALAIVGSDAPIRRETIETAAILTRVAPSLVRFGSFEMLFYDQDFEALAPLADAVISAHHPEIAAIETPTERYRAWAGRVITLTAELIADWQAVGFCHGVLNTDNMSVLGLTLDYGPFGFMDSFQPDWVCNHTDAGGRYAYNQQPQVGLWNLGRFVQAILPLLAEEPDDAVQIGQDMLQTYRGAYDAAYMRRMRAKLGLAEAHDDDRALVESLFKVMAADGADFTRTFRGLCHVGHAADGNDSAFVDEFVDVDAARQWLVDWRARLAHETDDEATRQAGMRGVNPKYILRNYLAQQAIEQAQAGDYSELERLHEVLKAPFDEQPEHAAYAELPPDWARGLVLSCSA</sequence>
<evidence type="ECO:0000256" key="8">
    <source>
        <dbReference type="HAMAP-Rule" id="MF_00692"/>
    </source>
</evidence>
<keyword evidence="7 8" id="KW-0460">Magnesium</keyword>
<keyword evidence="4 8" id="KW-0479">Metal-binding</keyword>
<comment type="function">
    <text evidence="8">Nucleotidyltransferase involved in the post-translational modification of proteins. It can catalyze the addition of adenosine monophosphate (AMP) or uridine monophosphate (UMP) to a protein, resulting in modifications known as AMPylation and UMPylation.</text>
</comment>
<dbReference type="Pfam" id="PF02696">
    <property type="entry name" value="SelO"/>
    <property type="match status" value="1"/>
</dbReference>
<dbReference type="GO" id="GO:0000287">
    <property type="term" value="F:magnesium ion binding"/>
    <property type="evidence" value="ECO:0007669"/>
    <property type="project" value="UniProtKB-UniRule"/>
</dbReference>
<keyword evidence="6 8" id="KW-0067">ATP-binding</keyword>
<comment type="catalytic activity">
    <reaction evidence="8">
        <text>L-seryl-[protein] + UTP = O-(5'-uridylyl)-L-seryl-[protein] + diphosphate</text>
        <dbReference type="Rhea" id="RHEA:64604"/>
        <dbReference type="Rhea" id="RHEA-COMP:9863"/>
        <dbReference type="Rhea" id="RHEA-COMP:16635"/>
        <dbReference type="ChEBI" id="CHEBI:29999"/>
        <dbReference type="ChEBI" id="CHEBI:33019"/>
        <dbReference type="ChEBI" id="CHEBI:46398"/>
        <dbReference type="ChEBI" id="CHEBI:156051"/>
    </reaction>
</comment>
<dbReference type="NCBIfam" id="NF000658">
    <property type="entry name" value="PRK00029.1"/>
    <property type="match status" value="1"/>
</dbReference>
<evidence type="ECO:0000256" key="5">
    <source>
        <dbReference type="ARBA" id="ARBA00022741"/>
    </source>
</evidence>
<evidence type="ECO:0000256" key="3">
    <source>
        <dbReference type="ARBA" id="ARBA00022695"/>
    </source>
</evidence>
<comment type="catalytic activity">
    <reaction evidence="8">
        <text>L-seryl-[protein] + ATP = 3-O-(5'-adenylyl)-L-seryl-[protein] + diphosphate</text>
        <dbReference type="Rhea" id="RHEA:58120"/>
        <dbReference type="Rhea" id="RHEA-COMP:9863"/>
        <dbReference type="Rhea" id="RHEA-COMP:15073"/>
        <dbReference type="ChEBI" id="CHEBI:29999"/>
        <dbReference type="ChEBI" id="CHEBI:30616"/>
        <dbReference type="ChEBI" id="CHEBI:33019"/>
        <dbReference type="ChEBI" id="CHEBI:142516"/>
        <dbReference type="EC" id="2.7.7.108"/>
    </reaction>
</comment>
<name>A0A423PMR0_9GAMM</name>
<dbReference type="EMBL" id="AYKG01000032">
    <property type="protein sequence ID" value="ROO26880.1"/>
    <property type="molecule type" value="Genomic_DNA"/>
</dbReference>
<dbReference type="EC" id="2.7.7.108" evidence="8"/>
<dbReference type="InParanoid" id="A0A423PMR0"/>
<comment type="catalytic activity">
    <reaction evidence="8">
        <text>L-tyrosyl-[protein] + ATP = O-(5'-adenylyl)-L-tyrosyl-[protein] + diphosphate</text>
        <dbReference type="Rhea" id="RHEA:54288"/>
        <dbReference type="Rhea" id="RHEA-COMP:10136"/>
        <dbReference type="Rhea" id="RHEA-COMP:13846"/>
        <dbReference type="ChEBI" id="CHEBI:30616"/>
        <dbReference type="ChEBI" id="CHEBI:33019"/>
        <dbReference type="ChEBI" id="CHEBI:46858"/>
        <dbReference type="ChEBI" id="CHEBI:83624"/>
        <dbReference type="EC" id="2.7.7.108"/>
    </reaction>
</comment>
<feature type="region of interest" description="Disordered" evidence="9">
    <location>
        <begin position="1"/>
        <end position="28"/>
    </location>
</feature>
<dbReference type="GO" id="GO:0030145">
    <property type="term" value="F:manganese ion binding"/>
    <property type="evidence" value="ECO:0007669"/>
    <property type="project" value="UniProtKB-UniRule"/>
</dbReference>
<feature type="binding site" evidence="8">
    <location>
        <position position="288"/>
    </location>
    <ligand>
        <name>Mg(2+)</name>
        <dbReference type="ChEBI" id="CHEBI:18420"/>
    </ligand>
</feature>
<feature type="binding site" evidence="8">
    <location>
        <position position="116"/>
    </location>
    <ligand>
        <name>ATP</name>
        <dbReference type="ChEBI" id="CHEBI:30616"/>
    </ligand>
</feature>
<feature type="binding site" evidence="8">
    <location>
        <position position="288"/>
    </location>
    <ligand>
        <name>ATP</name>
        <dbReference type="ChEBI" id="CHEBI:30616"/>
    </ligand>
</feature>
<dbReference type="GO" id="GO:0070733">
    <property type="term" value="F:AMPylase activity"/>
    <property type="evidence" value="ECO:0007669"/>
    <property type="project" value="UniProtKB-EC"/>
</dbReference>
<feature type="binding site" evidence="8">
    <location>
        <position position="206"/>
    </location>
    <ligand>
        <name>ATP</name>
        <dbReference type="ChEBI" id="CHEBI:30616"/>
    </ligand>
</feature>
<gene>
    <name evidence="8" type="primary">ydiU</name>
    <name evidence="8" type="synonym">selO</name>
    <name evidence="10" type="ORF">SAJA_10435</name>
</gene>
<proteinExistence type="inferred from homology"/>
<dbReference type="Proteomes" id="UP000285310">
    <property type="component" value="Unassembled WGS sequence"/>
</dbReference>
<comment type="cofactor">
    <cofactor evidence="8">
        <name>Mg(2+)</name>
        <dbReference type="ChEBI" id="CHEBI:18420"/>
    </cofactor>
    <cofactor evidence="8">
        <name>Mn(2+)</name>
        <dbReference type="ChEBI" id="CHEBI:29035"/>
    </cofactor>
</comment>
<dbReference type="HAMAP" id="MF_00692">
    <property type="entry name" value="SelO"/>
    <property type="match status" value="1"/>
</dbReference>
<dbReference type="GO" id="GO:0005524">
    <property type="term" value="F:ATP binding"/>
    <property type="evidence" value="ECO:0007669"/>
    <property type="project" value="UniProtKB-UniRule"/>
</dbReference>
<comment type="catalytic activity">
    <reaction evidence="8">
        <text>L-threonyl-[protein] + ATP = 3-O-(5'-adenylyl)-L-threonyl-[protein] + diphosphate</text>
        <dbReference type="Rhea" id="RHEA:54292"/>
        <dbReference type="Rhea" id="RHEA-COMP:11060"/>
        <dbReference type="Rhea" id="RHEA-COMP:13847"/>
        <dbReference type="ChEBI" id="CHEBI:30013"/>
        <dbReference type="ChEBI" id="CHEBI:30616"/>
        <dbReference type="ChEBI" id="CHEBI:33019"/>
        <dbReference type="ChEBI" id="CHEBI:138113"/>
        <dbReference type="EC" id="2.7.7.108"/>
    </reaction>
</comment>
<keyword evidence="5 8" id="KW-0547">Nucleotide-binding</keyword>
<evidence type="ECO:0000256" key="9">
    <source>
        <dbReference type="SAM" id="MobiDB-lite"/>
    </source>
</evidence>
<accession>A0A423PMR0</accession>
<feature type="binding site" evidence="8">
    <location>
        <position position="113"/>
    </location>
    <ligand>
        <name>ATP</name>
        <dbReference type="ChEBI" id="CHEBI:30616"/>
    </ligand>
</feature>
<evidence type="ECO:0000313" key="11">
    <source>
        <dbReference type="Proteomes" id="UP000285310"/>
    </source>
</evidence>
<protein>
    <recommendedName>
        <fullName evidence="8">Protein nucleotidyltransferase YdiU</fullName>
        <ecNumber evidence="8">2.7.7.-</ecNumber>
    </recommendedName>
    <alternativeName>
        <fullName evidence="8">Protein adenylyltransferase YdiU</fullName>
        <ecNumber evidence="8">2.7.7.108</ecNumber>
    </alternativeName>
    <alternativeName>
        <fullName evidence="8">Protein uridylyltransferase YdiU</fullName>
        <ecNumber evidence="8">2.7.7.-</ecNumber>
    </alternativeName>
</protein>
<feature type="binding site" evidence="8">
    <location>
        <position position="149"/>
    </location>
    <ligand>
        <name>ATP</name>
        <dbReference type="ChEBI" id="CHEBI:30616"/>
    </ligand>
</feature>
<dbReference type="AlphaFoldDB" id="A0A423PMR0"/>
<evidence type="ECO:0000313" key="10">
    <source>
        <dbReference type="EMBL" id="ROO26880.1"/>
    </source>
</evidence>
<dbReference type="InterPro" id="IPR003846">
    <property type="entry name" value="SelO"/>
</dbReference>
<evidence type="ECO:0000256" key="6">
    <source>
        <dbReference type="ARBA" id="ARBA00022840"/>
    </source>
</evidence>
<keyword evidence="8" id="KW-0464">Manganese</keyword>